<evidence type="ECO:0000313" key="2">
    <source>
        <dbReference type="Proteomes" id="UP001162480"/>
    </source>
</evidence>
<protein>
    <submittedName>
        <fullName evidence="1">Uncharacterized protein</fullName>
    </submittedName>
</protein>
<dbReference type="Proteomes" id="UP001162480">
    <property type="component" value="Chromosome 10"/>
</dbReference>
<proteinExistence type="predicted"/>
<dbReference type="AlphaFoldDB" id="A0AA36B8H1"/>
<organism evidence="1 2">
    <name type="scientific">Octopus vulgaris</name>
    <name type="common">Common octopus</name>
    <dbReference type="NCBI Taxonomy" id="6645"/>
    <lineage>
        <taxon>Eukaryota</taxon>
        <taxon>Metazoa</taxon>
        <taxon>Spiralia</taxon>
        <taxon>Lophotrochozoa</taxon>
        <taxon>Mollusca</taxon>
        <taxon>Cephalopoda</taxon>
        <taxon>Coleoidea</taxon>
        <taxon>Octopodiformes</taxon>
        <taxon>Octopoda</taxon>
        <taxon>Incirrata</taxon>
        <taxon>Octopodidae</taxon>
        <taxon>Octopus</taxon>
    </lineage>
</organism>
<evidence type="ECO:0000313" key="1">
    <source>
        <dbReference type="EMBL" id="CAI9729116.1"/>
    </source>
</evidence>
<accession>A0AA36B8H1</accession>
<reference evidence="1" key="1">
    <citation type="submission" date="2023-08" db="EMBL/GenBank/DDBJ databases">
        <authorList>
            <person name="Alioto T."/>
            <person name="Alioto T."/>
            <person name="Gomez Garrido J."/>
        </authorList>
    </citation>
    <scope>NUCLEOTIDE SEQUENCE</scope>
</reference>
<name>A0AA36B8H1_OCTVU</name>
<sequence>MAKLKLSYKKESKRVNLVILFVYYVAYEWRLGEDIIDLKLEFVPGCSISVINIITDDEFESILGHCLESDPVLLAMSTEFHTTNEAL</sequence>
<keyword evidence="2" id="KW-1185">Reference proteome</keyword>
<dbReference type="EMBL" id="OX597823">
    <property type="protein sequence ID" value="CAI9729116.1"/>
    <property type="molecule type" value="Genomic_DNA"/>
</dbReference>
<gene>
    <name evidence="1" type="ORF">OCTVUL_1B024764</name>
</gene>